<gene>
    <name evidence="1" type="ORF">CRENPOLYSF1_480003</name>
</gene>
<dbReference type="Proteomes" id="UP000195667">
    <property type="component" value="Unassembled WGS sequence"/>
</dbReference>
<organism evidence="1 2">
    <name type="scientific">Crenothrix polyspora</name>
    <dbReference type="NCBI Taxonomy" id="360316"/>
    <lineage>
        <taxon>Bacteria</taxon>
        <taxon>Pseudomonadati</taxon>
        <taxon>Pseudomonadota</taxon>
        <taxon>Gammaproteobacteria</taxon>
        <taxon>Methylococcales</taxon>
        <taxon>Crenotrichaceae</taxon>
        <taxon>Crenothrix</taxon>
    </lineage>
</organism>
<sequence length="69" mass="7904">MSVSIRINDQLYEAAKQRSKAEFRSVQGQIEFWASIGRASLDNPDLPVEFVRDVLVARQEESEPFEFGD</sequence>
<accession>A0A1R4HCN1</accession>
<keyword evidence="2" id="KW-1185">Reference proteome</keyword>
<evidence type="ECO:0000313" key="2">
    <source>
        <dbReference type="Proteomes" id="UP000195667"/>
    </source>
</evidence>
<proteinExistence type="predicted"/>
<name>A0A1R4HCN1_9GAMM</name>
<evidence type="ECO:0000313" key="1">
    <source>
        <dbReference type="EMBL" id="SJM93791.1"/>
    </source>
</evidence>
<protein>
    <recommendedName>
        <fullName evidence="3">ParD-like antitoxin of type II toxin-antitoxin system</fullName>
    </recommendedName>
</protein>
<dbReference type="AlphaFoldDB" id="A0A1R4HCN1"/>
<reference evidence="2" key="1">
    <citation type="submission" date="2017-02" db="EMBL/GenBank/DDBJ databases">
        <authorList>
            <person name="Daims H."/>
        </authorList>
    </citation>
    <scope>NUCLEOTIDE SEQUENCE [LARGE SCALE GENOMIC DNA]</scope>
</reference>
<dbReference type="OrthoDB" id="5422561at2"/>
<dbReference type="RefSeq" id="WP_087144014.1">
    <property type="nucleotide sequence ID" value="NZ_FUKI01000124.1"/>
</dbReference>
<dbReference type="InterPro" id="IPR021831">
    <property type="entry name" value="ParD-like"/>
</dbReference>
<evidence type="ECO:0008006" key="3">
    <source>
        <dbReference type="Google" id="ProtNLM"/>
    </source>
</evidence>
<dbReference type="Pfam" id="PF11903">
    <property type="entry name" value="ParD_like"/>
    <property type="match status" value="1"/>
</dbReference>
<dbReference type="EMBL" id="FUKI01000124">
    <property type="protein sequence ID" value="SJM93791.1"/>
    <property type="molecule type" value="Genomic_DNA"/>
</dbReference>